<gene>
    <name evidence="7" type="ORF">GCM10011383_12890</name>
</gene>
<keyword evidence="7" id="KW-0378">Hydrolase</keyword>
<keyword evidence="5" id="KW-0472">Membrane</keyword>
<evidence type="ECO:0000259" key="6">
    <source>
        <dbReference type="Pfam" id="PF00535"/>
    </source>
</evidence>
<evidence type="ECO:0000256" key="2">
    <source>
        <dbReference type="ARBA" id="ARBA00022475"/>
    </source>
</evidence>
<keyword evidence="4" id="KW-0808">Transferase</keyword>
<dbReference type="GO" id="GO:0016787">
    <property type="term" value="F:hydrolase activity"/>
    <property type="evidence" value="ECO:0007669"/>
    <property type="project" value="UniProtKB-KW"/>
</dbReference>
<dbReference type="Gene3D" id="3.90.550.10">
    <property type="entry name" value="Spore Coat Polysaccharide Biosynthesis Protein SpsA, Chain A"/>
    <property type="match status" value="1"/>
</dbReference>
<sequence>MRTPRLSIIVPTLNEASVLAKTLAHIEAHSSGKIAYEVLICDGGSEDATTAVALAQQVQLLQASKRGRAAQLNLGAAHATGELLYFLHADTLPPPAFDQLICAQYERGYLSGCFRLKFDVNHWILQLSGWTSRFNARDFQFGDQSLYVQKALFHQLGGFNESLLLMEDVEMVTRIKQSKAAFVVMPQRVLTSARKYLAHGVVKTELTHLIVFGLYVMKVRQTTVARVYKKLLSR</sequence>
<dbReference type="SUPFAM" id="SSF53448">
    <property type="entry name" value="Nucleotide-diphospho-sugar transferases"/>
    <property type="match status" value="1"/>
</dbReference>
<evidence type="ECO:0000256" key="3">
    <source>
        <dbReference type="ARBA" id="ARBA00022676"/>
    </source>
</evidence>
<keyword evidence="8" id="KW-1185">Reference proteome</keyword>
<dbReference type="CDD" id="cd02522">
    <property type="entry name" value="GT_2_like_a"/>
    <property type="match status" value="1"/>
</dbReference>
<dbReference type="PANTHER" id="PTHR43646:SF2">
    <property type="entry name" value="GLYCOSYLTRANSFERASE 2-LIKE DOMAIN-CONTAINING PROTEIN"/>
    <property type="match status" value="1"/>
</dbReference>
<dbReference type="EMBL" id="BMHT01000002">
    <property type="protein sequence ID" value="GGF03324.1"/>
    <property type="molecule type" value="Genomic_DNA"/>
</dbReference>
<accession>A0ABQ1TTQ8</accession>
<proteinExistence type="predicted"/>
<organism evidence="7 8">
    <name type="scientific">Hymenobacter cavernae</name>
    <dbReference type="NCBI Taxonomy" id="2044852"/>
    <lineage>
        <taxon>Bacteria</taxon>
        <taxon>Pseudomonadati</taxon>
        <taxon>Bacteroidota</taxon>
        <taxon>Cytophagia</taxon>
        <taxon>Cytophagales</taxon>
        <taxon>Hymenobacteraceae</taxon>
        <taxon>Hymenobacter</taxon>
    </lineage>
</organism>
<evidence type="ECO:0000256" key="1">
    <source>
        <dbReference type="ARBA" id="ARBA00004236"/>
    </source>
</evidence>
<evidence type="ECO:0000313" key="8">
    <source>
        <dbReference type="Proteomes" id="UP000632273"/>
    </source>
</evidence>
<dbReference type="NCBIfam" id="TIGR04283">
    <property type="entry name" value="glyco_like_mftF"/>
    <property type="match status" value="1"/>
</dbReference>
<dbReference type="InterPro" id="IPR026461">
    <property type="entry name" value="Trfase_2_rSAM/seldom_assoc"/>
</dbReference>
<dbReference type="InterPro" id="IPR029044">
    <property type="entry name" value="Nucleotide-diphossugar_trans"/>
</dbReference>
<dbReference type="Proteomes" id="UP000632273">
    <property type="component" value="Unassembled WGS sequence"/>
</dbReference>
<reference evidence="8" key="1">
    <citation type="journal article" date="2019" name="Int. J. Syst. Evol. Microbiol.">
        <title>The Global Catalogue of Microorganisms (GCM) 10K type strain sequencing project: providing services to taxonomists for standard genome sequencing and annotation.</title>
        <authorList>
            <consortium name="The Broad Institute Genomics Platform"/>
            <consortium name="The Broad Institute Genome Sequencing Center for Infectious Disease"/>
            <person name="Wu L."/>
            <person name="Ma J."/>
        </authorList>
    </citation>
    <scope>NUCLEOTIDE SEQUENCE [LARGE SCALE GENOMIC DNA]</scope>
    <source>
        <strain evidence="8">CGMCC 1.15197</strain>
    </source>
</reference>
<evidence type="ECO:0000256" key="4">
    <source>
        <dbReference type="ARBA" id="ARBA00022679"/>
    </source>
</evidence>
<comment type="caution">
    <text evidence="7">The sequence shown here is derived from an EMBL/GenBank/DDBJ whole genome shotgun (WGS) entry which is preliminary data.</text>
</comment>
<name>A0ABQ1TTQ8_9BACT</name>
<keyword evidence="2" id="KW-1003">Cell membrane</keyword>
<dbReference type="PANTHER" id="PTHR43646">
    <property type="entry name" value="GLYCOSYLTRANSFERASE"/>
    <property type="match status" value="1"/>
</dbReference>
<comment type="subcellular location">
    <subcellularLocation>
        <location evidence="1">Cell membrane</location>
    </subcellularLocation>
</comment>
<protein>
    <submittedName>
        <fullName evidence="7">Glycosyl hydrolase</fullName>
    </submittedName>
</protein>
<dbReference type="Pfam" id="PF00535">
    <property type="entry name" value="Glycos_transf_2"/>
    <property type="match status" value="1"/>
</dbReference>
<feature type="domain" description="Glycosyltransferase 2-like" evidence="6">
    <location>
        <begin position="7"/>
        <end position="132"/>
    </location>
</feature>
<evidence type="ECO:0000256" key="5">
    <source>
        <dbReference type="ARBA" id="ARBA00023136"/>
    </source>
</evidence>
<keyword evidence="3" id="KW-0328">Glycosyltransferase</keyword>
<dbReference type="InterPro" id="IPR001173">
    <property type="entry name" value="Glyco_trans_2-like"/>
</dbReference>
<evidence type="ECO:0000313" key="7">
    <source>
        <dbReference type="EMBL" id="GGF03324.1"/>
    </source>
</evidence>